<protein>
    <submittedName>
        <fullName evidence="2">Uncharacterized protein</fullName>
    </submittedName>
</protein>
<evidence type="ECO:0000313" key="3">
    <source>
        <dbReference type="Proteomes" id="UP000572984"/>
    </source>
</evidence>
<evidence type="ECO:0000313" key="2">
    <source>
        <dbReference type="EMBL" id="MBA1155376.1"/>
    </source>
</evidence>
<proteinExistence type="predicted"/>
<evidence type="ECO:0000256" key="1">
    <source>
        <dbReference type="SAM" id="MobiDB-lite"/>
    </source>
</evidence>
<dbReference type="Proteomes" id="UP000572984">
    <property type="component" value="Unassembled WGS sequence"/>
</dbReference>
<feature type="compositionally biased region" description="Basic and acidic residues" evidence="1">
    <location>
        <begin position="62"/>
        <end position="73"/>
    </location>
</feature>
<dbReference type="RefSeq" id="WP_181051022.1">
    <property type="nucleotide sequence ID" value="NZ_JACDXJ010000001.1"/>
</dbReference>
<accession>A0A838BLK9</accession>
<feature type="compositionally biased region" description="Basic and acidic residues" evidence="1">
    <location>
        <begin position="9"/>
        <end position="19"/>
    </location>
</feature>
<dbReference type="AlphaFoldDB" id="A0A838BLK9"/>
<comment type="caution">
    <text evidence="2">The sequence shown here is derived from an EMBL/GenBank/DDBJ whole genome shotgun (WGS) entry which is preliminary data.</text>
</comment>
<organism evidence="2 3">
    <name type="scientific">Microvirga mediterraneensis</name>
    <dbReference type="NCBI Taxonomy" id="2754695"/>
    <lineage>
        <taxon>Bacteria</taxon>
        <taxon>Pseudomonadati</taxon>
        <taxon>Pseudomonadota</taxon>
        <taxon>Alphaproteobacteria</taxon>
        <taxon>Hyphomicrobiales</taxon>
        <taxon>Methylobacteriaceae</taxon>
        <taxon>Microvirga</taxon>
    </lineage>
</organism>
<name>A0A838BLK9_9HYPH</name>
<feature type="region of interest" description="Disordered" evidence="1">
    <location>
        <begin position="1"/>
        <end position="73"/>
    </location>
</feature>
<reference evidence="2 3" key="1">
    <citation type="submission" date="2020-07" db="EMBL/GenBank/DDBJ databases">
        <title>Draft genome and description of Microvirga mediterraneensis Marseille-Q2068 sp. nov.</title>
        <authorList>
            <person name="Boxberger M."/>
        </authorList>
    </citation>
    <scope>NUCLEOTIDE SEQUENCE [LARGE SCALE GENOMIC DNA]</scope>
    <source>
        <strain evidence="2 3">Marseille-Q2068</strain>
    </source>
</reference>
<gene>
    <name evidence="2" type="ORF">H0S73_04420</name>
</gene>
<sequence length="73" mass="7254">MGNAGYGNHTDDTAKDVASKRQAPQPESAKPSGGKVPAAGPHDKPDLTNPDATPGTGSLPEAGDHDATDSTSS</sequence>
<keyword evidence="3" id="KW-1185">Reference proteome</keyword>
<dbReference type="EMBL" id="JACDXJ010000001">
    <property type="protein sequence ID" value="MBA1155376.1"/>
    <property type="molecule type" value="Genomic_DNA"/>
</dbReference>